<dbReference type="InterPro" id="IPR000560">
    <property type="entry name" value="His_Pase_clade-2"/>
</dbReference>
<protein>
    <recommendedName>
        <fullName evidence="8">3-phytase</fullName>
    </recommendedName>
</protein>
<feature type="disulfide bond" evidence="4">
    <location>
        <begin position="71"/>
        <end position="408"/>
    </location>
</feature>
<dbReference type="PIRSF" id="PIRSF000894">
    <property type="entry name" value="Acid_phosphatase"/>
    <property type="match status" value="1"/>
</dbReference>
<dbReference type="InterPro" id="IPR016274">
    <property type="entry name" value="Histidine_acid_Pase_euk"/>
</dbReference>
<feature type="signal peptide" evidence="5">
    <location>
        <begin position="1"/>
        <end position="20"/>
    </location>
</feature>
<accession>A0A1B8GIF0</accession>
<dbReference type="Pfam" id="PF00328">
    <property type="entry name" value="His_Phos_2"/>
    <property type="match status" value="1"/>
</dbReference>
<keyword evidence="5" id="KW-0732">Signal</keyword>
<dbReference type="PANTHER" id="PTHR20963">
    <property type="entry name" value="MULTIPLE INOSITOL POLYPHOSPHATE PHOSPHATASE-RELATED"/>
    <property type="match status" value="1"/>
</dbReference>
<sequence length="498" mass="53956">MAPTFATLFLLIGASGLAAAHGGGSNAHGGVDVGAGPGTIGAQFPPYLGGNSPWFPGPDVNNIPNQPPAGCSVDMAAFTSRHGSRYPDPGSYNGWVALQTKIQSAPKFQAQGSLKFISTWKPVLRNPELELSLVSLGGYKELYDMGYTYRTRYPQLYSENQTFLAWANMYQANQPRVVDSARLFVRGYVGPDSTTRGSVYVLNNTDPRGVANSLAPSDLCPMYKDTSGGINATTWNDIYLPKVTARLNKLIGPHSALNFTTSEVSQFPVLCGFESQITGTRSPFCDVFTKDELRDFEYAQDIRYYYGAGPGAVKNSTFMLPFLSAVVSRFVDGPDKEYTSSKSSAPYKLPPLIATFSNDGQINQLASNIGVFDDQAPLPPTHIPRDQKYIASNFVTMRGTITFERLTCGGKGDPYVRILLNDAVYPVVGCDSGPGRSCPLKQYEKIVAKKQKDSGSFVENCFGAKASGAEQSLAAEGLQAKTTFLTDINLPWEYVVQP</sequence>
<feature type="active site" description="Proton donor" evidence="3">
    <location>
        <position position="359"/>
    </location>
</feature>
<dbReference type="EMBL" id="KV460234">
    <property type="protein sequence ID" value="OBT95588.2"/>
    <property type="molecule type" value="Genomic_DNA"/>
</dbReference>
<keyword evidence="4" id="KW-1015">Disulfide bond</keyword>
<keyword evidence="1" id="KW-0378">Hydrolase</keyword>
<feature type="disulfide bond" evidence="4">
    <location>
        <begin position="271"/>
        <end position="285"/>
    </location>
</feature>
<evidence type="ECO:0000256" key="1">
    <source>
        <dbReference type="ARBA" id="ARBA00022801"/>
    </source>
</evidence>
<reference evidence="6 7" key="1">
    <citation type="submission" date="2016-03" db="EMBL/GenBank/DDBJ databases">
        <title>Comparative genomics of Pseudogymnoascus destructans, the fungus causing white-nose syndrome of bats.</title>
        <authorList>
            <person name="Palmer J.M."/>
            <person name="Drees K.P."/>
            <person name="Foster J.T."/>
            <person name="Lindner D.L."/>
        </authorList>
    </citation>
    <scope>NUCLEOTIDE SEQUENCE [LARGE SCALE GENOMIC DNA]</scope>
    <source>
        <strain evidence="6 7">UAMH 10579</strain>
    </source>
</reference>
<feature type="disulfide bond" evidence="4">
    <location>
        <begin position="430"/>
        <end position="438"/>
    </location>
</feature>
<evidence type="ECO:0000256" key="2">
    <source>
        <dbReference type="ARBA" id="ARBA00023180"/>
    </source>
</evidence>
<dbReference type="STRING" id="342668.A0A1B8GIF0"/>
<dbReference type="Proteomes" id="UP000091956">
    <property type="component" value="Unassembled WGS sequence"/>
</dbReference>
<organism evidence="6 7">
    <name type="scientific">Pseudogymnoascus verrucosus</name>
    <dbReference type="NCBI Taxonomy" id="342668"/>
    <lineage>
        <taxon>Eukaryota</taxon>
        <taxon>Fungi</taxon>
        <taxon>Dikarya</taxon>
        <taxon>Ascomycota</taxon>
        <taxon>Pezizomycotina</taxon>
        <taxon>Leotiomycetes</taxon>
        <taxon>Thelebolales</taxon>
        <taxon>Thelebolaceae</taxon>
        <taxon>Pseudogymnoascus</taxon>
    </lineage>
</organism>
<evidence type="ECO:0000313" key="6">
    <source>
        <dbReference type="EMBL" id="OBT95588.2"/>
    </source>
</evidence>
<gene>
    <name evidence="6" type="ORF">VE01_05912</name>
</gene>
<dbReference type="RefSeq" id="XP_059319615.1">
    <property type="nucleotide sequence ID" value="XM_059463746.1"/>
</dbReference>
<keyword evidence="7" id="KW-1185">Reference proteome</keyword>
<name>A0A1B8GIF0_9PEZI</name>
<dbReference type="PANTHER" id="PTHR20963:SF23">
    <property type="entry name" value="3-PHYTASE"/>
    <property type="match status" value="1"/>
</dbReference>
<dbReference type="GeneID" id="28839298"/>
<keyword evidence="2" id="KW-0325">Glycoprotein</keyword>
<feature type="chain" id="PRO_5015109366" description="3-phytase" evidence="5">
    <location>
        <begin position="21"/>
        <end position="498"/>
    </location>
</feature>
<dbReference type="GO" id="GO:0003993">
    <property type="term" value="F:acid phosphatase activity"/>
    <property type="evidence" value="ECO:0007669"/>
    <property type="project" value="TreeGrafter"/>
</dbReference>
<dbReference type="SUPFAM" id="SSF53254">
    <property type="entry name" value="Phosphoglycerate mutase-like"/>
    <property type="match status" value="1"/>
</dbReference>
<dbReference type="AlphaFoldDB" id="A0A1B8GIF0"/>
<evidence type="ECO:0000256" key="4">
    <source>
        <dbReference type="PIRSR" id="PIRSR000894-2"/>
    </source>
</evidence>
<proteinExistence type="predicted"/>
<reference evidence="7" key="2">
    <citation type="journal article" date="2018" name="Nat. Commun.">
        <title>Extreme sensitivity to ultraviolet light in the fungal pathogen causing white-nose syndrome of bats.</title>
        <authorList>
            <person name="Palmer J.M."/>
            <person name="Drees K.P."/>
            <person name="Foster J.T."/>
            <person name="Lindner D.L."/>
        </authorList>
    </citation>
    <scope>NUCLEOTIDE SEQUENCE [LARGE SCALE GENOMIC DNA]</scope>
    <source>
        <strain evidence="7">UAMH 10579</strain>
    </source>
</reference>
<dbReference type="InterPro" id="IPR029033">
    <property type="entry name" value="His_PPase_superfam"/>
</dbReference>
<evidence type="ECO:0008006" key="8">
    <source>
        <dbReference type="Google" id="ProtNLM"/>
    </source>
</evidence>
<evidence type="ECO:0000256" key="3">
    <source>
        <dbReference type="PIRSR" id="PIRSR000894-1"/>
    </source>
</evidence>
<feature type="active site" description="Nucleophile" evidence="3">
    <location>
        <position position="82"/>
    </location>
</feature>
<evidence type="ECO:0000313" key="7">
    <source>
        <dbReference type="Proteomes" id="UP000091956"/>
    </source>
</evidence>
<dbReference type="CDD" id="cd07061">
    <property type="entry name" value="HP_HAP_like"/>
    <property type="match status" value="1"/>
</dbReference>
<dbReference type="GO" id="GO:0009277">
    <property type="term" value="C:fungal-type cell wall"/>
    <property type="evidence" value="ECO:0007669"/>
    <property type="project" value="TreeGrafter"/>
</dbReference>
<dbReference type="Gene3D" id="3.40.50.1240">
    <property type="entry name" value="Phosphoglycerate mutase-like"/>
    <property type="match status" value="1"/>
</dbReference>
<evidence type="ECO:0000256" key="5">
    <source>
        <dbReference type="SAM" id="SignalP"/>
    </source>
</evidence>